<organism evidence="1 2">
    <name type="scientific">Stylosanthes scabra</name>
    <dbReference type="NCBI Taxonomy" id="79078"/>
    <lineage>
        <taxon>Eukaryota</taxon>
        <taxon>Viridiplantae</taxon>
        <taxon>Streptophyta</taxon>
        <taxon>Embryophyta</taxon>
        <taxon>Tracheophyta</taxon>
        <taxon>Spermatophyta</taxon>
        <taxon>Magnoliopsida</taxon>
        <taxon>eudicotyledons</taxon>
        <taxon>Gunneridae</taxon>
        <taxon>Pentapetalae</taxon>
        <taxon>rosids</taxon>
        <taxon>fabids</taxon>
        <taxon>Fabales</taxon>
        <taxon>Fabaceae</taxon>
        <taxon>Papilionoideae</taxon>
        <taxon>50 kb inversion clade</taxon>
        <taxon>dalbergioids sensu lato</taxon>
        <taxon>Dalbergieae</taxon>
        <taxon>Pterocarpus clade</taxon>
        <taxon>Stylosanthes</taxon>
    </lineage>
</organism>
<accession>A0ABU6XYH2</accession>
<dbReference type="Proteomes" id="UP001341840">
    <property type="component" value="Unassembled WGS sequence"/>
</dbReference>
<dbReference type="EMBL" id="JASCZI010216874">
    <property type="protein sequence ID" value="MED6202789.1"/>
    <property type="molecule type" value="Genomic_DNA"/>
</dbReference>
<feature type="non-terminal residue" evidence="1">
    <location>
        <position position="72"/>
    </location>
</feature>
<feature type="non-terminal residue" evidence="1">
    <location>
        <position position="1"/>
    </location>
</feature>
<sequence>AVTHMPGLVPIIPASAACLLTHAHKPPLSSTHRREHSRICVTTIFPSFSCPASLKNSPSQVPRICVESYAYA</sequence>
<comment type="caution">
    <text evidence="1">The sequence shown here is derived from an EMBL/GenBank/DDBJ whole genome shotgun (WGS) entry which is preliminary data.</text>
</comment>
<proteinExistence type="predicted"/>
<reference evidence="1 2" key="1">
    <citation type="journal article" date="2023" name="Plants (Basel)">
        <title>Bridging the Gap: Combining Genomics and Transcriptomics Approaches to Understand Stylosanthes scabra, an Orphan Legume from the Brazilian Caatinga.</title>
        <authorList>
            <person name="Ferreira-Neto J.R.C."/>
            <person name="da Silva M.D."/>
            <person name="Binneck E."/>
            <person name="de Melo N.F."/>
            <person name="da Silva R.H."/>
            <person name="de Melo A.L.T.M."/>
            <person name="Pandolfi V."/>
            <person name="Bustamante F.O."/>
            <person name="Brasileiro-Vidal A.C."/>
            <person name="Benko-Iseppon A.M."/>
        </authorList>
    </citation>
    <scope>NUCLEOTIDE SEQUENCE [LARGE SCALE GENOMIC DNA]</scope>
    <source>
        <tissue evidence="1">Leaves</tissue>
    </source>
</reference>
<name>A0ABU6XYH2_9FABA</name>
<gene>
    <name evidence="1" type="ORF">PIB30_109132</name>
</gene>
<keyword evidence="2" id="KW-1185">Reference proteome</keyword>
<evidence type="ECO:0000313" key="1">
    <source>
        <dbReference type="EMBL" id="MED6202789.1"/>
    </source>
</evidence>
<evidence type="ECO:0000313" key="2">
    <source>
        <dbReference type="Proteomes" id="UP001341840"/>
    </source>
</evidence>
<protein>
    <submittedName>
        <fullName evidence="1">Uncharacterized protein</fullName>
    </submittedName>
</protein>